<dbReference type="EMBL" id="JBEXAE010000005">
    <property type="protein sequence ID" value="MET6991303.1"/>
    <property type="molecule type" value="Genomic_DNA"/>
</dbReference>
<keyword evidence="3" id="KW-0238">DNA-binding</keyword>
<keyword evidence="4" id="KW-0804">Transcription</keyword>
<dbReference type="SUPFAM" id="SSF46785">
    <property type="entry name" value="Winged helix' DNA-binding domain"/>
    <property type="match status" value="1"/>
</dbReference>
<evidence type="ECO:0000259" key="5">
    <source>
        <dbReference type="PROSITE" id="PS50931"/>
    </source>
</evidence>
<evidence type="ECO:0000313" key="7">
    <source>
        <dbReference type="Proteomes" id="UP001549799"/>
    </source>
</evidence>
<keyword evidence="7" id="KW-1185">Reference proteome</keyword>
<sequence>MGYQLELRHFKYFLAVAEELHYRKAAEKLCISQPGLSRQIKQMEEILDTPLFIRSKKKVTLTPAGEYLRAELQYILNHLELTKKHLELIKDGDSGEVRIGFLGSAMQNVIPELLISLKEKYPKVRTSLEELSNSAQLDAVMKDKLDIGFVRLARAPDDIHIHPVFEDTFSVVLPEAYPILSREFEGLHQVSKENFVLFPQEYSPLYYDTIMSICEDAGFTPKVSHKSVHAQTIFKLVENNLGIAIVPTSLQYGFHMRVKFLELKNIPQRAILSVIWKEDNRNPALKHCMELLLNKAPIH</sequence>
<dbReference type="Proteomes" id="UP001549799">
    <property type="component" value="Unassembled WGS sequence"/>
</dbReference>
<dbReference type="InterPro" id="IPR000847">
    <property type="entry name" value="LysR_HTH_N"/>
</dbReference>
<evidence type="ECO:0000256" key="1">
    <source>
        <dbReference type="ARBA" id="ARBA00009437"/>
    </source>
</evidence>
<evidence type="ECO:0000313" key="6">
    <source>
        <dbReference type="EMBL" id="MET6991303.1"/>
    </source>
</evidence>
<proteinExistence type="inferred from homology"/>
<dbReference type="PRINTS" id="PR00039">
    <property type="entry name" value="HTHLYSR"/>
</dbReference>
<dbReference type="PROSITE" id="PS50931">
    <property type="entry name" value="HTH_LYSR"/>
    <property type="match status" value="1"/>
</dbReference>
<reference evidence="6 7" key="1">
    <citation type="submission" date="2024-07" db="EMBL/GenBank/DDBJ databases">
        <title>The genome sequence of type strain Sediminicola arcticus GDMCC 1.2805.</title>
        <authorList>
            <person name="Liu Y."/>
        </authorList>
    </citation>
    <scope>NUCLEOTIDE SEQUENCE [LARGE SCALE GENOMIC DNA]</scope>
    <source>
        <strain evidence="6 7">GDMCC 1.2805</strain>
    </source>
</reference>
<dbReference type="InterPro" id="IPR036390">
    <property type="entry name" value="WH_DNA-bd_sf"/>
</dbReference>
<dbReference type="Gene3D" id="3.40.190.10">
    <property type="entry name" value="Periplasmic binding protein-like II"/>
    <property type="match status" value="2"/>
</dbReference>
<comment type="similarity">
    <text evidence="1">Belongs to the LysR transcriptional regulatory family.</text>
</comment>
<name>A0ABV2SVX0_9FLAO</name>
<dbReference type="SUPFAM" id="SSF53850">
    <property type="entry name" value="Periplasmic binding protein-like II"/>
    <property type="match status" value="1"/>
</dbReference>
<dbReference type="Pfam" id="PF00126">
    <property type="entry name" value="HTH_1"/>
    <property type="match status" value="1"/>
</dbReference>
<dbReference type="PANTHER" id="PTHR30346:SF28">
    <property type="entry name" value="HTH-TYPE TRANSCRIPTIONAL REGULATOR CYNR"/>
    <property type="match status" value="1"/>
</dbReference>
<keyword evidence="2" id="KW-0805">Transcription regulation</keyword>
<evidence type="ECO:0000256" key="2">
    <source>
        <dbReference type="ARBA" id="ARBA00023015"/>
    </source>
</evidence>
<organism evidence="6 7">
    <name type="scientific">Sediminicola arcticus</name>
    <dbReference type="NCBI Taxonomy" id="1574308"/>
    <lineage>
        <taxon>Bacteria</taxon>
        <taxon>Pseudomonadati</taxon>
        <taxon>Bacteroidota</taxon>
        <taxon>Flavobacteriia</taxon>
        <taxon>Flavobacteriales</taxon>
        <taxon>Flavobacteriaceae</taxon>
        <taxon>Sediminicola</taxon>
    </lineage>
</organism>
<dbReference type="RefSeq" id="WP_354616002.1">
    <property type="nucleotide sequence ID" value="NZ_JBEXAE010000005.1"/>
</dbReference>
<dbReference type="PANTHER" id="PTHR30346">
    <property type="entry name" value="TRANSCRIPTIONAL DUAL REGULATOR HCAR-RELATED"/>
    <property type="match status" value="1"/>
</dbReference>
<dbReference type="InterPro" id="IPR036388">
    <property type="entry name" value="WH-like_DNA-bd_sf"/>
</dbReference>
<feature type="domain" description="HTH lysR-type" evidence="5">
    <location>
        <begin position="5"/>
        <end position="62"/>
    </location>
</feature>
<evidence type="ECO:0000256" key="4">
    <source>
        <dbReference type="ARBA" id="ARBA00023163"/>
    </source>
</evidence>
<dbReference type="Pfam" id="PF03466">
    <property type="entry name" value="LysR_substrate"/>
    <property type="match status" value="1"/>
</dbReference>
<evidence type="ECO:0000256" key="3">
    <source>
        <dbReference type="ARBA" id="ARBA00023125"/>
    </source>
</evidence>
<dbReference type="Gene3D" id="1.10.10.10">
    <property type="entry name" value="Winged helix-like DNA-binding domain superfamily/Winged helix DNA-binding domain"/>
    <property type="match status" value="1"/>
</dbReference>
<protein>
    <submittedName>
        <fullName evidence="6">LysR family transcriptional regulator</fullName>
    </submittedName>
</protein>
<comment type="caution">
    <text evidence="6">The sequence shown here is derived from an EMBL/GenBank/DDBJ whole genome shotgun (WGS) entry which is preliminary data.</text>
</comment>
<gene>
    <name evidence="6" type="ORF">ABXZ36_11665</name>
</gene>
<accession>A0ABV2SVX0</accession>
<dbReference type="InterPro" id="IPR005119">
    <property type="entry name" value="LysR_subst-bd"/>
</dbReference>